<keyword evidence="8" id="KW-0807">Transducer</keyword>
<evidence type="ECO:0000313" key="12">
    <source>
        <dbReference type="EMBL" id="RUS73373.1"/>
    </source>
</evidence>
<dbReference type="OrthoDB" id="2150267at2759"/>
<feature type="transmembrane region" description="Helical" evidence="10">
    <location>
        <begin position="260"/>
        <end position="282"/>
    </location>
</feature>
<dbReference type="GO" id="GO:0004965">
    <property type="term" value="F:G protein-coupled GABA receptor activity"/>
    <property type="evidence" value="ECO:0007669"/>
    <property type="project" value="InterPro"/>
</dbReference>
<keyword evidence="4" id="KW-0297">G-protein coupled receptor</keyword>
<feature type="compositionally biased region" description="Polar residues" evidence="9">
    <location>
        <begin position="368"/>
        <end position="384"/>
    </location>
</feature>
<comment type="caution">
    <text evidence="12">The sequence shown here is derived from an EMBL/GenBank/DDBJ whole genome shotgun (WGS) entry which is preliminary data.</text>
</comment>
<dbReference type="GO" id="GO:0007214">
    <property type="term" value="P:gamma-aminobutyric acid signaling pathway"/>
    <property type="evidence" value="ECO:0007669"/>
    <property type="project" value="TreeGrafter"/>
</dbReference>
<dbReference type="GO" id="GO:0038039">
    <property type="term" value="C:G protein-coupled receptor heterodimeric complex"/>
    <property type="evidence" value="ECO:0007669"/>
    <property type="project" value="TreeGrafter"/>
</dbReference>
<dbReference type="PANTHER" id="PTHR10519">
    <property type="entry name" value="GABA-B RECEPTOR"/>
    <property type="match status" value="1"/>
</dbReference>
<keyword evidence="13" id="KW-1185">Reference proteome</keyword>
<keyword evidence="7" id="KW-0325">Glycoprotein</keyword>
<dbReference type="InterPro" id="IPR028082">
    <property type="entry name" value="Peripla_BP_I"/>
</dbReference>
<evidence type="ECO:0000256" key="3">
    <source>
        <dbReference type="ARBA" id="ARBA00022989"/>
    </source>
</evidence>
<dbReference type="EMBL" id="RQTK01000944">
    <property type="protein sequence ID" value="RUS73373.1"/>
    <property type="molecule type" value="Genomic_DNA"/>
</dbReference>
<evidence type="ECO:0000256" key="6">
    <source>
        <dbReference type="ARBA" id="ARBA00023170"/>
    </source>
</evidence>
<dbReference type="SUPFAM" id="SSF53822">
    <property type="entry name" value="Periplasmic binding protein-like I"/>
    <property type="match status" value="1"/>
</dbReference>
<evidence type="ECO:0000256" key="2">
    <source>
        <dbReference type="ARBA" id="ARBA00022692"/>
    </source>
</evidence>
<feature type="region of interest" description="Disordered" evidence="9">
    <location>
        <begin position="368"/>
        <end position="473"/>
    </location>
</feature>
<dbReference type="CDD" id="cd15047">
    <property type="entry name" value="7tmC_GABA-B-like"/>
    <property type="match status" value="1"/>
</dbReference>
<dbReference type="AlphaFoldDB" id="A0A433SVT3"/>
<feature type="transmembrane region" description="Helical" evidence="10">
    <location>
        <begin position="204"/>
        <end position="224"/>
    </location>
</feature>
<feature type="domain" description="G-protein coupled receptors family 3 profile" evidence="11">
    <location>
        <begin position="88"/>
        <end position="353"/>
    </location>
</feature>
<accession>A0A433SVT3</accession>
<evidence type="ECO:0000256" key="1">
    <source>
        <dbReference type="ARBA" id="ARBA00004141"/>
    </source>
</evidence>
<evidence type="ECO:0000256" key="9">
    <source>
        <dbReference type="SAM" id="MobiDB-lite"/>
    </source>
</evidence>
<proteinExistence type="predicted"/>
<feature type="transmembrane region" description="Helical" evidence="10">
    <location>
        <begin position="297"/>
        <end position="320"/>
    </location>
</feature>
<dbReference type="PRINTS" id="PR01177">
    <property type="entry name" value="GABAB1RECPTR"/>
</dbReference>
<keyword evidence="2 10" id="KW-0812">Transmembrane</keyword>
<name>A0A433SVT3_ELYCH</name>
<dbReference type="PROSITE" id="PS50259">
    <property type="entry name" value="G_PROTEIN_RECEP_F3_4"/>
    <property type="match status" value="1"/>
</dbReference>
<dbReference type="PANTHER" id="PTHR10519:SF74">
    <property type="entry name" value="GAMMA-AMINOBUTYRIC ACID TYPE B RECEPTOR SUBUNIT 2"/>
    <property type="match status" value="1"/>
</dbReference>
<keyword evidence="5 10" id="KW-0472">Membrane</keyword>
<feature type="non-terminal residue" evidence="12">
    <location>
        <position position="556"/>
    </location>
</feature>
<dbReference type="STRING" id="188477.A0A433SVT3"/>
<reference evidence="12 13" key="1">
    <citation type="submission" date="2019-01" db="EMBL/GenBank/DDBJ databases">
        <title>A draft genome assembly of the solar-powered sea slug Elysia chlorotica.</title>
        <authorList>
            <person name="Cai H."/>
            <person name="Li Q."/>
            <person name="Fang X."/>
            <person name="Li J."/>
            <person name="Curtis N.E."/>
            <person name="Altenburger A."/>
            <person name="Shibata T."/>
            <person name="Feng M."/>
            <person name="Maeda T."/>
            <person name="Schwartz J.A."/>
            <person name="Shigenobu S."/>
            <person name="Lundholm N."/>
            <person name="Nishiyama T."/>
            <person name="Yang H."/>
            <person name="Hasebe M."/>
            <person name="Li S."/>
            <person name="Pierce S.K."/>
            <person name="Wang J."/>
        </authorList>
    </citation>
    <scope>NUCLEOTIDE SEQUENCE [LARGE SCALE GENOMIC DNA]</scope>
    <source>
        <strain evidence="12">EC2010</strain>
        <tissue evidence="12">Whole organism of an adult</tissue>
    </source>
</reference>
<feature type="transmembrane region" description="Helical" evidence="10">
    <location>
        <begin position="326"/>
        <end position="348"/>
    </location>
</feature>
<evidence type="ECO:0000256" key="4">
    <source>
        <dbReference type="ARBA" id="ARBA00023040"/>
    </source>
</evidence>
<keyword evidence="3 10" id="KW-1133">Transmembrane helix</keyword>
<protein>
    <recommendedName>
        <fullName evidence="11">G-protein coupled receptors family 3 profile domain-containing protein</fullName>
    </recommendedName>
</protein>
<dbReference type="PRINTS" id="PR01176">
    <property type="entry name" value="GABABRECEPTR"/>
</dbReference>
<feature type="compositionally biased region" description="Polar residues" evidence="9">
    <location>
        <begin position="457"/>
        <end position="471"/>
    </location>
</feature>
<comment type="subcellular location">
    <subcellularLocation>
        <location evidence="1">Membrane</location>
        <topology evidence="1">Multi-pass membrane protein</topology>
    </subcellularLocation>
</comment>
<dbReference type="InterPro" id="IPR002455">
    <property type="entry name" value="GPCR3_GABA-B"/>
</dbReference>
<feature type="compositionally biased region" description="Low complexity" evidence="9">
    <location>
        <begin position="433"/>
        <end position="444"/>
    </location>
</feature>
<evidence type="ECO:0000256" key="8">
    <source>
        <dbReference type="ARBA" id="ARBA00023224"/>
    </source>
</evidence>
<evidence type="ECO:0000256" key="10">
    <source>
        <dbReference type="SAM" id="Phobius"/>
    </source>
</evidence>
<evidence type="ECO:0000256" key="7">
    <source>
        <dbReference type="ARBA" id="ARBA00023180"/>
    </source>
</evidence>
<feature type="compositionally biased region" description="Polar residues" evidence="9">
    <location>
        <begin position="397"/>
        <end position="409"/>
    </location>
</feature>
<keyword evidence="6" id="KW-0675">Receptor</keyword>
<feature type="transmembrane region" description="Helical" evidence="10">
    <location>
        <begin position="161"/>
        <end position="183"/>
    </location>
</feature>
<dbReference type="Pfam" id="PF00003">
    <property type="entry name" value="7tm_3"/>
    <property type="match status" value="1"/>
</dbReference>
<organism evidence="12 13">
    <name type="scientific">Elysia chlorotica</name>
    <name type="common">Eastern emerald elysia</name>
    <name type="synonym">Sea slug</name>
    <dbReference type="NCBI Taxonomy" id="188477"/>
    <lineage>
        <taxon>Eukaryota</taxon>
        <taxon>Metazoa</taxon>
        <taxon>Spiralia</taxon>
        <taxon>Lophotrochozoa</taxon>
        <taxon>Mollusca</taxon>
        <taxon>Gastropoda</taxon>
        <taxon>Heterobranchia</taxon>
        <taxon>Euthyneura</taxon>
        <taxon>Panpulmonata</taxon>
        <taxon>Sacoglossa</taxon>
        <taxon>Placobranchoidea</taxon>
        <taxon>Plakobranchidae</taxon>
        <taxon>Elysia</taxon>
    </lineage>
</organism>
<sequence>MFKLNLRSIEEIAFQGVSGPVSFDARGRRVGPHLITRFEGDQKTVVGYVRADGSLTWSLSDRGLFYGNKPPRDRMIYETRLLPPSTSAIALVLVINVVGIAADLAFLTFNILYRKNSHIKMSSPVINNVILLGGLLMYIFVFVLTADYANWYGVYNSTVCSVRVCLACLGFTAAFGALFSKTWRVHALFTHNQIKRKVIRDSKLLSLVLVLVLADLFILVPWTLVNPLVKEEYEQEAEAESTTDKRVIYKHTTCSHSDEIYWFMAEYIFKGLLLVFGAFLAWETRKVTIPALNDSKLIGFCIYNIAVICALAVPVVHVVGQDRPTLTFLLVGLFVSLCTTLVLCILFIPKVRLRNQVSERRFVSSLHASQPGDSRFNSQSQVPRNGSHVMKRDRSEASNGETNHTQTIVSVVGEPHVGPPGHMAKLAVPEGLSSSRQMSTSSTSLADQNEKNEMQEKNPNYSKSGQTTNDGQSRHNMEAEVARLTALLAEELRAVAGLKSALVTESQGQLHFHKVGKDYVIFRRDNTQSEAIKLQETCPRGELVSAFTTAHKDGGD</sequence>
<evidence type="ECO:0000256" key="5">
    <source>
        <dbReference type="ARBA" id="ARBA00023136"/>
    </source>
</evidence>
<dbReference type="InterPro" id="IPR017978">
    <property type="entry name" value="GPCR_3_C"/>
</dbReference>
<evidence type="ECO:0000313" key="13">
    <source>
        <dbReference type="Proteomes" id="UP000271974"/>
    </source>
</evidence>
<dbReference type="Proteomes" id="UP000271974">
    <property type="component" value="Unassembled WGS sequence"/>
</dbReference>
<feature type="transmembrane region" description="Helical" evidence="10">
    <location>
        <begin position="125"/>
        <end position="149"/>
    </location>
</feature>
<feature type="transmembrane region" description="Helical" evidence="10">
    <location>
        <begin position="88"/>
        <end position="113"/>
    </location>
</feature>
<evidence type="ECO:0000259" key="11">
    <source>
        <dbReference type="PROSITE" id="PS50259"/>
    </source>
</evidence>
<gene>
    <name evidence="12" type="ORF">EGW08_018875</name>
</gene>